<dbReference type="RefSeq" id="WP_078347725.1">
    <property type="nucleotide sequence ID" value="NZ_MBTF01000007.1"/>
</dbReference>
<dbReference type="GO" id="GO:0004789">
    <property type="term" value="F:thiamine-phosphate diphosphorylase activity"/>
    <property type="evidence" value="ECO:0007669"/>
    <property type="project" value="TreeGrafter"/>
</dbReference>
<evidence type="ECO:0000313" key="5">
    <source>
        <dbReference type="Proteomes" id="UP000189739"/>
    </source>
</evidence>
<dbReference type="Pfam" id="PF02581">
    <property type="entry name" value="TMP-TENI"/>
    <property type="match status" value="1"/>
</dbReference>
<dbReference type="InterPro" id="IPR013785">
    <property type="entry name" value="Aldolase_TIM"/>
</dbReference>
<accession>A0A1S9PHL6</accession>
<dbReference type="OrthoDB" id="9810880at2"/>
<evidence type="ECO:0000256" key="2">
    <source>
        <dbReference type="ARBA" id="ARBA00022977"/>
    </source>
</evidence>
<dbReference type="GO" id="GO:0005737">
    <property type="term" value="C:cytoplasm"/>
    <property type="evidence" value="ECO:0007669"/>
    <property type="project" value="TreeGrafter"/>
</dbReference>
<dbReference type="InterPro" id="IPR022998">
    <property type="entry name" value="ThiamineP_synth_TenI"/>
</dbReference>
<sequence>MKTNLKITGGVYLVIDPSMDRDLLLSRLGKALKAGVNAVQLWGNWPPGADKRSCISAIANLCRAYGVPLLIDNDWELLIGLPDLDGVHFDQIPSNLNDIKKIVGRPFATGITCSGDLEVVRWAAANGMDYISFCAMFPSPSAGSCDIVTPSTVKEAREVTTLPLFVSGGMTPENILSLRLLTPFDGVAVISGVMSHADPYGKVKLYQDALNTMIQ</sequence>
<evidence type="ECO:0000313" key="4">
    <source>
        <dbReference type="EMBL" id="OOQ60443.1"/>
    </source>
</evidence>
<dbReference type="STRING" id="1792845.BC343_25475"/>
<gene>
    <name evidence="4" type="ORF">BC343_25475</name>
</gene>
<dbReference type="InterPro" id="IPR036206">
    <property type="entry name" value="ThiamineP_synth_sf"/>
</dbReference>
<dbReference type="CDD" id="cd00564">
    <property type="entry name" value="TMP_TenI"/>
    <property type="match status" value="1"/>
</dbReference>
<keyword evidence="2" id="KW-0784">Thiamine biosynthesis</keyword>
<keyword evidence="5" id="KW-1185">Reference proteome</keyword>
<comment type="pathway">
    <text evidence="1">Cofactor biosynthesis; thiamine diphosphate biosynthesis.</text>
</comment>
<reference evidence="4 5" key="1">
    <citation type="submission" date="2016-07" db="EMBL/GenBank/DDBJ databases">
        <title>Genomic analysis of zinc-resistant bacterium Mucilaginibacter pedocola TBZ30.</title>
        <authorList>
            <person name="Huang J."/>
            <person name="Tang J."/>
        </authorList>
    </citation>
    <scope>NUCLEOTIDE SEQUENCE [LARGE SCALE GENOMIC DNA]</scope>
    <source>
        <strain evidence="4 5">TBZ30</strain>
    </source>
</reference>
<dbReference type="AlphaFoldDB" id="A0A1S9PHL6"/>
<comment type="caution">
    <text evidence="4">The sequence shown here is derived from an EMBL/GenBank/DDBJ whole genome shotgun (WGS) entry which is preliminary data.</text>
</comment>
<dbReference type="SUPFAM" id="SSF51391">
    <property type="entry name" value="Thiamin phosphate synthase"/>
    <property type="match status" value="1"/>
</dbReference>
<dbReference type="PANTHER" id="PTHR20857:SF15">
    <property type="entry name" value="THIAMINE-PHOSPHATE SYNTHASE"/>
    <property type="match status" value="1"/>
</dbReference>
<name>A0A1S9PHL6_9SPHI</name>
<evidence type="ECO:0000259" key="3">
    <source>
        <dbReference type="Pfam" id="PF02581"/>
    </source>
</evidence>
<dbReference type="Proteomes" id="UP000189739">
    <property type="component" value="Unassembled WGS sequence"/>
</dbReference>
<dbReference type="PANTHER" id="PTHR20857">
    <property type="entry name" value="THIAMINE-PHOSPHATE PYROPHOSPHORYLASE"/>
    <property type="match status" value="1"/>
</dbReference>
<feature type="domain" description="Thiamine phosphate synthase/TenI" evidence="3">
    <location>
        <begin position="11"/>
        <end position="193"/>
    </location>
</feature>
<dbReference type="GO" id="GO:0009228">
    <property type="term" value="P:thiamine biosynthetic process"/>
    <property type="evidence" value="ECO:0007669"/>
    <property type="project" value="UniProtKB-KW"/>
</dbReference>
<protein>
    <recommendedName>
        <fullName evidence="3">Thiamine phosphate synthase/TenI domain-containing protein</fullName>
    </recommendedName>
</protein>
<organism evidence="4 5">
    <name type="scientific">Mucilaginibacter pedocola</name>
    <dbReference type="NCBI Taxonomy" id="1792845"/>
    <lineage>
        <taxon>Bacteria</taxon>
        <taxon>Pseudomonadati</taxon>
        <taxon>Bacteroidota</taxon>
        <taxon>Sphingobacteriia</taxon>
        <taxon>Sphingobacteriales</taxon>
        <taxon>Sphingobacteriaceae</taxon>
        <taxon>Mucilaginibacter</taxon>
    </lineage>
</organism>
<dbReference type="Gene3D" id="3.20.20.70">
    <property type="entry name" value="Aldolase class I"/>
    <property type="match status" value="1"/>
</dbReference>
<dbReference type="EMBL" id="MBTF01000007">
    <property type="protein sequence ID" value="OOQ60443.1"/>
    <property type="molecule type" value="Genomic_DNA"/>
</dbReference>
<proteinExistence type="predicted"/>
<evidence type="ECO:0000256" key="1">
    <source>
        <dbReference type="ARBA" id="ARBA00004948"/>
    </source>
</evidence>